<dbReference type="OrthoDB" id="288208at2"/>
<dbReference type="AlphaFoldDB" id="A0A5B9VVG5"/>
<gene>
    <name evidence="3" type="ORF">OJF2_01650</name>
</gene>
<name>A0A5B9VVG5_9BACT</name>
<keyword evidence="4" id="KW-1185">Reference proteome</keyword>
<dbReference type="RefSeq" id="WP_148590368.1">
    <property type="nucleotide sequence ID" value="NZ_CP042997.1"/>
</dbReference>
<protein>
    <recommendedName>
        <fullName evidence="2">Methanolan biosynthesis EpsI domain-containing protein</fullName>
    </recommendedName>
</protein>
<dbReference type="EMBL" id="CP042997">
    <property type="protein sequence ID" value="QEH31700.1"/>
    <property type="molecule type" value="Genomic_DNA"/>
</dbReference>
<organism evidence="3 4">
    <name type="scientific">Aquisphaera giovannonii</name>
    <dbReference type="NCBI Taxonomy" id="406548"/>
    <lineage>
        <taxon>Bacteria</taxon>
        <taxon>Pseudomonadati</taxon>
        <taxon>Planctomycetota</taxon>
        <taxon>Planctomycetia</taxon>
        <taxon>Isosphaerales</taxon>
        <taxon>Isosphaeraceae</taxon>
        <taxon>Aquisphaera</taxon>
    </lineage>
</organism>
<reference evidence="3 4" key="1">
    <citation type="submission" date="2019-08" db="EMBL/GenBank/DDBJ databases">
        <title>Deep-cultivation of Planctomycetes and their phenomic and genomic characterization uncovers novel biology.</title>
        <authorList>
            <person name="Wiegand S."/>
            <person name="Jogler M."/>
            <person name="Boedeker C."/>
            <person name="Pinto D."/>
            <person name="Vollmers J."/>
            <person name="Rivas-Marin E."/>
            <person name="Kohn T."/>
            <person name="Peeters S.H."/>
            <person name="Heuer A."/>
            <person name="Rast P."/>
            <person name="Oberbeckmann S."/>
            <person name="Bunk B."/>
            <person name="Jeske O."/>
            <person name="Meyerdierks A."/>
            <person name="Storesund J.E."/>
            <person name="Kallscheuer N."/>
            <person name="Luecker S."/>
            <person name="Lage O.M."/>
            <person name="Pohl T."/>
            <person name="Merkel B.J."/>
            <person name="Hornburger P."/>
            <person name="Mueller R.-W."/>
            <person name="Bruemmer F."/>
            <person name="Labrenz M."/>
            <person name="Spormann A.M."/>
            <person name="Op den Camp H."/>
            <person name="Overmann J."/>
            <person name="Amann R."/>
            <person name="Jetten M.S.M."/>
            <person name="Mascher T."/>
            <person name="Medema M.H."/>
            <person name="Devos D.P."/>
            <person name="Kaster A.-K."/>
            <person name="Ovreas L."/>
            <person name="Rohde M."/>
            <person name="Galperin M.Y."/>
            <person name="Jogler C."/>
        </authorList>
    </citation>
    <scope>NUCLEOTIDE SEQUENCE [LARGE SCALE GENOMIC DNA]</scope>
    <source>
        <strain evidence="3 4">OJF2</strain>
    </source>
</reference>
<evidence type="ECO:0000256" key="1">
    <source>
        <dbReference type="SAM" id="SignalP"/>
    </source>
</evidence>
<feature type="domain" description="Methanolan biosynthesis EpsI" evidence="2">
    <location>
        <begin position="13"/>
        <end position="212"/>
    </location>
</feature>
<evidence type="ECO:0000313" key="3">
    <source>
        <dbReference type="EMBL" id="QEH31700.1"/>
    </source>
</evidence>
<evidence type="ECO:0000313" key="4">
    <source>
        <dbReference type="Proteomes" id="UP000324233"/>
    </source>
</evidence>
<proteinExistence type="predicted"/>
<evidence type="ECO:0000259" key="2">
    <source>
        <dbReference type="Pfam" id="PF11984"/>
    </source>
</evidence>
<sequence length="224" mass="25044" precursor="true">MTRAHRCLIAGALLMSGLAARAGLEGVNRTERPPLRRPLSSLPMELGDWVGRDEAVEPSIVERAQTTEYLNRVYESRTRPGLRLTLWVNYSEKGTNLRHTPEICLPSGGWEKVESQTRVFEVPSPNGDALKLTRLGYSKGELVKQVGFWYYIFGEGKLENYVRQLPITSRSSHAQTTKGSSMTVETFHPGEQDPDGAALKDFARSLLVALEPILPEARAEYYVP</sequence>
<keyword evidence="1" id="KW-0732">Signal</keyword>
<feature type="signal peptide" evidence="1">
    <location>
        <begin position="1"/>
        <end position="22"/>
    </location>
</feature>
<accession>A0A5B9VVG5</accession>
<dbReference type="Pfam" id="PF11984">
    <property type="entry name" value="DUF3485"/>
    <property type="match status" value="1"/>
</dbReference>
<dbReference type="InterPro" id="IPR014263">
    <property type="entry name" value="Methanolan_biosynth_EpsI"/>
</dbReference>
<dbReference type="Proteomes" id="UP000324233">
    <property type="component" value="Chromosome"/>
</dbReference>
<dbReference type="KEGG" id="agv:OJF2_01650"/>
<feature type="chain" id="PRO_5022964806" description="Methanolan biosynthesis EpsI domain-containing protein" evidence="1">
    <location>
        <begin position="23"/>
        <end position="224"/>
    </location>
</feature>